<gene>
    <name evidence="1" type="ORF">OCTVUL_1B024373</name>
</gene>
<keyword evidence="2" id="KW-1185">Reference proteome</keyword>
<evidence type="ECO:0000313" key="1">
    <source>
        <dbReference type="EMBL" id="CAI9730993.1"/>
    </source>
</evidence>
<dbReference type="EMBL" id="OX597825">
    <property type="protein sequence ID" value="CAI9730993.1"/>
    <property type="molecule type" value="Genomic_DNA"/>
</dbReference>
<dbReference type="Proteomes" id="UP001162480">
    <property type="component" value="Chromosome 12"/>
</dbReference>
<name>A0AA36BBF7_OCTVU</name>
<reference evidence="1" key="1">
    <citation type="submission" date="2023-08" db="EMBL/GenBank/DDBJ databases">
        <authorList>
            <person name="Alioto T."/>
            <person name="Alioto T."/>
            <person name="Gomez Garrido J."/>
        </authorList>
    </citation>
    <scope>NUCLEOTIDE SEQUENCE</scope>
</reference>
<protein>
    <submittedName>
        <fullName evidence="1">Uncharacterized protein</fullName>
    </submittedName>
</protein>
<evidence type="ECO:0000313" key="2">
    <source>
        <dbReference type="Proteomes" id="UP001162480"/>
    </source>
</evidence>
<accession>A0AA36BBF7</accession>
<dbReference type="AlphaFoldDB" id="A0AA36BBF7"/>
<sequence length="91" mass="10634">MRPNEIDDCVLAEIPDPATNKELPDLVITHMIHRPYYSADFSYAGRMDHVPRDFPNNTFKILSVEKILILFTDGEQLQWKTINNNIIMKLF</sequence>
<organism evidence="1 2">
    <name type="scientific">Octopus vulgaris</name>
    <name type="common">Common octopus</name>
    <dbReference type="NCBI Taxonomy" id="6645"/>
    <lineage>
        <taxon>Eukaryota</taxon>
        <taxon>Metazoa</taxon>
        <taxon>Spiralia</taxon>
        <taxon>Lophotrochozoa</taxon>
        <taxon>Mollusca</taxon>
        <taxon>Cephalopoda</taxon>
        <taxon>Coleoidea</taxon>
        <taxon>Octopodiformes</taxon>
        <taxon>Octopoda</taxon>
        <taxon>Incirrata</taxon>
        <taxon>Octopodidae</taxon>
        <taxon>Octopus</taxon>
    </lineage>
</organism>
<proteinExistence type="predicted"/>